<dbReference type="Pfam" id="PF19277">
    <property type="entry name" value="GPAT_C"/>
    <property type="match status" value="1"/>
</dbReference>
<dbReference type="GO" id="GO:0004366">
    <property type="term" value="F:glycerol-3-phosphate O-acyltransferase activity"/>
    <property type="evidence" value="ECO:0007669"/>
    <property type="project" value="TreeGrafter"/>
</dbReference>
<dbReference type="GO" id="GO:0031966">
    <property type="term" value="C:mitochondrial membrane"/>
    <property type="evidence" value="ECO:0007669"/>
    <property type="project" value="TreeGrafter"/>
</dbReference>
<dbReference type="GO" id="GO:0008654">
    <property type="term" value="P:phospholipid biosynthetic process"/>
    <property type="evidence" value="ECO:0007669"/>
    <property type="project" value="TreeGrafter"/>
</dbReference>
<sequence length="839" mass="95492">MEGFIEIVFFLGFLYWFWPDIFLEGASRANKMVDIVTSRMCDALNRFSPSHKQYNGSLSTINDLKRFSADQRYRRILNRESEVKARENQLYDIKENVPPVTNVKNRPLMGLTCYSCAPVSRDSLINQASKNLGLKNILNEYPAIRKKGVFTRTFAHFTQCYEATSYNYAHIGSTILEDERVQIAVENMTAQQVQDSDRWEETYCEQLLEKNQRRAKMLLKNMQSSMSDLLLKFTSWVLYKLLPCFLSSVVVHAGQVKMIKEAGQTGLPLIFLPLHRSHLDYIMISFILLNNNIRCPLIAAGDNLRMPIFGSLLRGLGAFYIKRRVDPVLGQRDYVYKAILHSYMNAGLKAGHNVEFFLEGGRTRTGKPLMPKYGIFSVVLDAFMDGTIEDALLVPVSINYEKLVDGNFIREQLGQPKQMETFGSAMKSIWHVLNSNYGMARIDLNQPISLRELVKTFHNGKLQNHVVFPKNLRANPSNSSLYGTDVVSDEHKHLVEKISKHVLYDGARSTSVMSTNAVAFLLLHKFRQGVSVDRLATALDELRDDLDNKQKDLGFSGSSSDVILYALDLLGSSLIKKETKDGKCIIKPVIRLPNVIELNYYSNTLINYYCLEAVIATALNCMDTQLGEITEEELVEASLDICNLLQYEFIFCKPCQDLEGAIVDCIEHLTIYKDIFIASNVDTIEAQKGRKLAEQFFDENDDNYSSPPKQLKISDKESAKEYILTTSSLLVPVIESYSVTAFCMDKLIGQQLPERGLIMETMDEMKEQLNTGSIYYEESVSSDSVKNALKLFQTWEILECQAESKERLYNLKQAHDNHDSIKALSHRIDKYRCGPLPLE</sequence>
<dbReference type="InterPro" id="IPR045520">
    <property type="entry name" value="GPAT/DHAPAT_C"/>
</dbReference>
<comment type="subcellular location">
    <subcellularLocation>
        <location evidence="1">Membrane</location>
    </subcellularLocation>
</comment>
<dbReference type="GO" id="GO:0019432">
    <property type="term" value="P:triglyceride biosynthetic process"/>
    <property type="evidence" value="ECO:0007669"/>
    <property type="project" value="TreeGrafter"/>
</dbReference>
<keyword evidence="4" id="KW-0472">Membrane</keyword>
<gene>
    <name evidence="7" type="ORF">RI129_006211</name>
</gene>
<dbReference type="InterPro" id="IPR022284">
    <property type="entry name" value="GPAT/DHAPAT"/>
</dbReference>
<evidence type="ECO:0000256" key="3">
    <source>
        <dbReference type="ARBA" id="ARBA00022679"/>
    </source>
</evidence>
<feature type="domain" description="Phospholipid/glycerol acyltransferase" evidence="6">
    <location>
        <begin position="269"/>
        <end position="401"/>
    </location>
</feature>
<organism evidence="7 8">
    <name type="scientific">Pyrocoelia pectoralis</name>
    <dbReference type="NCBI Taxonomy" id="417401"/>
    <lineage>
        <taxon>Eukaryota</taxon>
        <taxon>Metazoa</taxon>
        <taxon>Ecdysozoa</taxon>
        <taxon>Arthropoda</taxon>
        <taxon>Hexapoda</taxon>
        <taxon>Insecta</taxon>
        <taxon>Pterygota</taxon>
        <taxon>Neoptera</taxon>
        <taxon>Endopterygota</taxon>
        <taxon>Coleoptera</taxon>
        <taxon>Polyphaga</taxon>
        <taxon>Elateriformia</taxon>
        <taxon>Elateroidea</taxon>
        <taxon>Lampyridae</taxon>
        <taxon>Lampyrinae</taxon>
        <taxon>Pyrocoelia</taxon>
    </lineage>
</organism>
<comment type="caution">
    <text evidence="7">The sequence shown here is derived from an EMBL/GenBank/DDBJ whole genome shotgun (WGS) entry which is preliminary data.</text>
</comment>
<dbReference type="Pfam" id="PF01553">
    <property type="entry name" value="Acyltransferase"/>
    <property type="match status" value="1"/>
</dbReference>
<keyword evidence="8" id="KW-1185">Reference proteome</keyword>
<dbReference type="Proteomes" id="UP001329430">
    <property type="component" value="Chromosome 4"/>
</dbReference>
<evidence type="ECO:0000313" key="7">
    <source>
        <dbReference type="EMBL" id="KAK5644911.1"/>
    </source>
</evidence>
<dbReference type="GO" id="GO:0006631">
    <property type="term" value="P:fatty acid metabolic process"/>
    <property type="evidence" value="ECO:0007669"/>
    <property type="project" value="TreeGrafter"/>
</dbReference>
<dbReference type="InterPro" id="IPR041728">
    <property type="entry name" value="GPAT/DHAPAT_LPLAT"/>
</dbReference>
<evidence type="ECO:0000256" key="1">
    <source>
        <dbReference type="ARBA" id="ARBA00004370"/>
    </source>
</evidence>
<dbReference type="AlphaFoldDB" id="A0AAN7VGU6"/>
<comment type="similarity">
    <text evidence="2">Belongs to the GPAT/DAPAT family.</text>
</comment>
<dbReference type="EMBL" id="JAVRBK010000004">
    <property type="protein sequence ID" value="KAK5644911.1"/>
    <property type="molecule type" value="Genomic_DNA"/>
</dbReference>
<evidence type="ECO:0000256" key="5">
    <source>
        <dbReference type="ARBA" id="ARBA00023315"/>
    </source>
</evidence>
<dbReference type="SMART" id="SM00563">
    <property type="entry name" value="PlsC"/>
    <property type="match status" value="1"/>
</dbReference>
<proteinExistence type="inferred from homology"/>
<dbReference type="PANTHER" id="PTHR12563">
    <property type="entry name" value="GLYCEROL-3-PHOSPHATE ACYLTRANSFERASE"/>
    <property type="match status" value="1"/>
</dbReference>
<accession>A0AAN7VGU6</accession>
<name>A0AAN7VGU6_9COLE</name>
<dbReference type="GO" id="GO:0006072">
    <property type="term" value="P:glycerol-3-phosphate metabolic process"/>
    <property type="evidence" value="ECO:0007669"/>
    <property type="project" value="TreeGrafter"/>
</dbReference>
<evidence type="ECO:0000256" key="4">
    <source>
        <dbReference type="ARBA" id="ARBA00023136"/>
    </source>
</evidence>
<keyword evidence="3" id="KW-0808">Transferase</keyword>
<evidence type="ECO:0000313" key="8">
    <source>
        <dbReference type="Proteomes" id="UP001329430"/>
    </source>
</evidence>
<dbReference type="CDD" id="cd07993">
    <property type="entry name" value="LPLAT_DHAPAT-like"/>
    <property type="match status" value="1"/>
</dbReference>
<evidence type="ECO:0000259" key="6">
    <source>
        <dbReference type="SMART" id="SM00563"/>
    </source>
</evidence>
<evidence type="ECO:0000256" key="2">
    <source>
        <dbReference type="ARBA" id="ARBA00007937"/>
    </source>
</evidence>
<dbReference type="SUPFAM" id="SSF69593">
    <property type="entry name" value="Glycerol-3-phosphate (1)-acyltransferase"/>
    <property type="match status" value="1"/>
</dbReference>
<dbReference type="InterPro" id="IPR002123">
    <property type="entry name" value="Plipid/glycerol_acylTrfase"/>
</dbReference>
<reference evidence="7 8" key="1">
    <citation type="journal article" date="2024" name="Insects">
        <title>An Improved Chromosome-Level Genome Assembly of the Firefly Pyrocoelia pectoralis.</title>
        <authorList>
            <person name="Fu X."/>
            <person name="Meyer-Rochow V.B."/>
            <person name="Ballantyne L."/>
            <person name="Zhu X."/>
        </authorList>
    </citation>
    <scope>NUCLEOTIDE SEQUENCE [LARGE SCALE GENOMIC DNA]</scope>
    <source>
        <strain evidence="7">XCY_ONT2</strain>
    </source>
</reference>
<dbReference type="PANTHER" id="PTHR12563:SF23">
    <property type="entry name" value="BCDNA.GH07066"/>
    <property type="match status" value="1"/>
</dbReference>
<protein>
    <recommendedName>
        <fullName evidence="6">Phospholipid/glycerol acyltransferase domain-containing protein</fullName>
    </recommendedName>
</protein>
<keyword evidence="5" id="KW-0012">Acyltransferase</keyword>